<dbReference type="NCBIfam" id="NF040873">
    <property type="entry name" value="AztA"/>
    <property type="match status" value="1"/>
</dbReference>
<dbReference type="InterPro" id="IPR017871">
    <property type="entry name" value="ABC_transporter-like_CS"/>
</dbReference>
<keyword evidence="7" id="KW-1185">Reference proteome</keyword>
<dbReference type="RefSeq" id="WP_356954905.1">
    <property type="nucleotide sequence ID" value="NZ_JBEYBD010000003.1"/>
</dbReference>
<evidence type="ECO:0000313" key="6">
    <source>
        <dbReference type="EMBL" id="MEU1950999.1"/>
    </source>
</evidence>
<dbReference type="EMBL" id="JBEYBF010000002">
    <property type="protein sequence ID" value="MEU1950999.1"/>
    <property type="molecule type" value="Genomic_DNA"/>
</dbReference>
<keyword evidence="4" id="KW-1278">Translocase</keyword>
<dbReference type="GO" id="GO:0005524">
    <property type="term" value="F:ATP binding"/>
    <property type="evidence" value="ECO:0007669"/>
    <property type="project" value="UniProtKB-KW"/>
</dbReference>
<evidence type="ECO:0000259" key="5">
    <source>
        <dbReference type="PROSITE" id="PS50893"/>
    </source>
</evidence>
<dbReference type="Pfam" id="PF00005">
    <property type="entry name" value="ABC_tran"/>
    <property type="match status" value="1"/>
</dbReference>
<reference evidence="6 7" key="1">
    <citation type="submission" date="2024-06" db="EMBL/GenBank/DDBJ databases">
        <title>The Natural Products Discovery Center: Release of the First 8490 Sequenced Strains for Exploring Actinobacteria Biosynthetic Diversity.</title>
        <authorList>
            <person name="Kalkreuter E."/>
            <person name="Kautsar S.A."/>
            <person name="Yang D."/>
            <person name="Bader C.D."/>
            <person name="Teijaro C.N."/>
            <person name="Fluegel L."/>
            <person name="Davis C.M."/>
            <person name="Simpson J.R."/>
            <person name="Lauterbach L."/>
            <person name="Steele A.D."/>
            <person name="Gui C."/>
            <person name="Meng S."/>
            <person name="Li G."/>
            <person name="Viehrig K."/>
            <person name="Ye F."/>
            <person name="Su P."/>
            <person name="Kiefer A.F."/>
            <person name="Nichols A."/>
            <person name="Cepeda A.J."/>
            <person name="Yan W."/>
            <person name="Fan B."/>
            <person name="Jiang Y."/>
            <person name="Adhikari A."/>
            <person name="Zheng C.-J."/>
            <person name="Schuster L."/>
            <person name="Cowan T.M."/>
            <person name="Smanski M.J."/>
            <person name="Chevrette M.G."/>
            <person name="De Carvalho L.P.S."/>
            <person name="Shen B."/>
        </authorList>
    </citation>
    <scope>NUCLEOTIDE SEQUENCE [LARGE SCALE GENOMIC DNA]</scope>
    <source>
        <strain evidence="6 7">NPDC019708</strain>
    </source>
</reference>
<evidence type="ECO:0000256" key="1">
    <source>
        <dbReference type="ARBA" id="ARBA00022448"/>
    </source>
</evidence>
<organism evidence="6 7">
    <name type="scientific">Nocardia rhamnosiphila</name>
    <dbReference type="NCBI Taxonomy" id="426716"/>
    <lineage>
        <taxon>Bacteria</taxon>
        <taxon>Bacillati</taxon>
        <taxon>Actinomycetota</taxon>
        <taxon>Actinomycetes</taxon>
        <taxon>Mycobacteriales</taxon>
        <taxon>Nocardiaceae</taxon>
        <taxon>Nocardia</taxon>
    </lineage>
</organism>
<keyword evidence="2" id="KW-0547">Nucleotide-binding</keyword>
<dbReference type="Gene3D" id="3.40.50.300">
    <property type="entry name" value="P-loop containing nucleotide triphosphate hydrolases"/>
    <property type="match status" value="1"/>
</dbReference>
<gene>
    <name evidence="6" type="primary">aztA</name>
    <name evidence="6" type="ORF">ABZ510_03990</name>
</gene>
<evidence type="ECO:0000256" key="2">
    <source>
        <dbReference type="ARBA" id="ARBA00022741"/>
    </source>
</evidence>
<evidence type="ECO:0000313" key="7">
    <source>
        <dbReference type="Proteomes" id="UP001550628"/>
    </source>
</evidence>
<evidence type="ECO:0000256" key="3">
    <source>
        <dbReference type="ARBA" id="ARBA00022840"/>
    </source>
</evidence>
<dbReference type="SUPFAM" id="SSF52540">
    <property type="entry name" value="P-loop containing nucleoside triphosphate hydrolases"/>
    <property type="match status" value="1"/>
</dbReference>
<name>A0ABV2WJC7_9NOCA</name>
<accession>A0ABV2WJC7</accession>
<dbReference type="InterPro" id="IPR003593">
    <property type="entry name" value="AAA+_ATPase"/>
</dbReference>
<sequence length="223" mass="22740">MRTARIEITGLSAGYQGNRVLHEVTAVVPGGQVTALLGPNGSGKSTLLGVLGGIVAPTAGAVSGIGGSRPALVVQQQAVPATLPITVGETVAMGRWAHRGLWRRITRADRVIVADCLARMDIADLAGRRLDTLSGGQRQRVLLARALAQQSGLLLLDEPGTGLDAAARAAIGAAIREAADGGVTVVHATHDPAAARDADHCVLLRDGRVVEEGEPMAVLAAAA</sequence>
<dbReference type="InterPro" id="IPR047748">
    <property type="entry name" value="AztA-like"/>
</dbReference>
<dbReference type="PANTHER" id="PTHR42794:SF1">
    <property type="entry name" value="HEMIN IMPORT ATP-BINDING PROTEIN HMUV"/>
    <property type="match status" value="1"/>
</dbReference>
<dbReference type="InterPro" id="IPR003439">
    <property type="entry name" value="ABC_transporter-like_ATP-bd"/>
</dbReference>
<evidence type="ECO:0000256" key="4">
    <source>
        <dbReference type="ARBA" id="ARBA00022967"/>
    </source>
</evidence>
<dbReference type="InterPro" id="IPR027417">
    <property type="entry name" value="P-loop_NTPase"/>
</dbReference>
<comment type="caution">
    <text evidence="6">The sequence shown here is derived from an EMBL/GenBank/DDBJ whole genome shotgun (WGS) entry which is preliminary data.</text>
</comment>
<dbReference type="PROSITE" id="PS00211">
    <property type="entry name" value="ABC_TRANSPORTER_1"/>
    <property type="match status" value="1"/>
</dbReference>
<dbReference type="SMART" id="SM00382">
    <property type="entry name" value="AAA"/>
    <property type="match status" value="1"/>
</dbReference>
<dbReference type="PANTHER" id="PTHR42794">
    <property type="entry name" value="HEMIN IMPORT ATP-BINDING PROTEIN HMUV"/>
    <property type="match status" value="1"/>
</dbReference>
<dbReference type="Proteomes" id="UP001550628">
    <property type="component" value="Unassembled WGS sequence"/>
</dbReference>
<protein>
    <submittedName>
        <fullName evidence="6">Zinc ABC transporter ATP-binding protein AztA</fullName>
    </submittedName>
</protein>
<keyword evidence="3 6" id="KW-0067">ATP-binding</keyword>
<dbReference type="PROSITE" id="PS50893">
    <property type="entry name" value="ABC_TRANSPORTER_2"/>
    <property type="match status" value="1"/>
</dbReference>
<feature type="domain" description="ABC transporter" evidence="5">
    <location>
        <begin position="6"/>
        <end position="223"/>
    </location>
</feature>
<keyword evidence="1" id="KW-0813">Transport</keyword>
<proteinExistence type="predicted"/>